<dbReference type="InterPro" id="IPR003593">
    <property type="entry name" value="AAA+_ATPase"/>
</dbReference>
<dbReference type="PANTHER" id="PTHR43394:SF1">
    <property type="entry name" value="ATP-BINDING CASSETTE SUB-FAMILY B MEMBER 10, MITOCHONDRIAL"/>
    <property type="match status" value="1"/>
</dbReference>
<evidence type="ECO:0000259" key="11">
    <source>
        <dbReference type="PROSITE" id="PS50929"/>
    </source>
</evidence>
<dbReference type="GO" id="GO:0015421">
    <property type="term" value="F:ABC-type oligopeptide transporter activity"/>
    <property type="evidence" value="ECO:0007669"/>
    <property type="project" value="TreeGrafter"/>
</dbReference>
<dbReference type="InterPro" id="IPR027417">
    <property type="entry name" value="P-loop_NTPase"/>
</dbReference>
<organism evidence="12">
    <name type="scientific">Corethron hystrix</name>
    <dbReference type="NCBI Taxonomy" id="216773"/>
    <lineage>
        <taxon>Eukaryota</taxon>
        <taxon>Sar</taxon>
        <taxon>Stramenopiles</taxon>
        <taxon>Ochrophyta</taxon>
        <taxon>Bacillariophyta</taxon>
        <taxon>Coscinodiscophyceae</taxon>
        <taxon>Corethrophycidae</taxon>
        <taxon>Corethrales</taxon>
        <taxon>Corethraceae</taxon>
        <taxon>Corethron</taxon>
    </lineage>
</organism>
<dbReference type="PROSITE" id="PS00211">
    <property type="entry name" value="ABC_TRANSPORTER_1"/>
    <property type="match status" value="1"/>
</dbReference>
<proteinExistence type="predicted"/>
<dbReference type="FunFam" id="1.20.1560.10:FF:000215">
    <property type="entry name" value="ABC transporter B family member 4"/>
    <property type="match status" value="1"/>
</dbReference>
<dbReference type="PROSITE" id="PS50929">
    <property type="entry name" value="ABC_TM1F"/>
    <property type="match status" value="1"/>
</dbReference>
<evidence type="ECO:0000256" key="4">
    <source>
        <dbReference type="ARBA" id="ARBA00022741"/>
    </source>
</evidence>
<dbReference type="SMART" id="SM00382">
    <property type="entry name" value="AAA"/>
    <property type="match status" value="1"/>
</dbReference>
<dbReference type="Gene3D" id="1.20.1560.10">
    <property type="entry name" value="ABC transporter type 1, transmembrane domain"/>
    <property type="match status" value="1"/>
</dbReference>
<keyword evidence="3 9" id="KW-0812">Transmembrane</keyword>
<dbReference type="EMBL" id="HBFR01042148">
    <property type="protein sequence ID" value="CAD8903599.1"/>
    <property type="molecule type" value="Transcribed_RNA"/>
</dbReference>
<feature type="region of interest" description="Disordered" evidence="8">
    <location>
        <begin position="1"/>
        <end position="22"/>
    </location>
</feature>
<evidence type="ECO:0000256" key="9">
    <source>
        <dbReference type="SAM" id="Phobius"/>
    </source>
</evidence>
<evidence type="ECO:0000259" key="10">
    <source>
        <dbReference type="PROSITE" id="PS50893"/>
    </source>
</evidence>
<evidence type="ECO:0000256" key="1">
    <source>
        <dbReference type="ARBA" id="ARBA00004141"/>
    </source>
</evidence>
<dbReference type="InterPro" id="IPR003439">
    <property type="entry name" value="ABC_transporter-like_ATP-bd"/>
</dbReference>
<dbReference type="GO" id="GO:0005743">
    <property type="term" value="C:mitochondrial inner membrane"/>
    <property type="evidence" value="ECO:0007669"/>
    <property type="project" value="TreeGrafter"/>
</dbReference>
<feature type="domain" description="ABC transmembrane type-1" evidence="11">
    <location>
        <begin position="44"/>
        <end position="331"/>
    </location>
</feature>
<feature type="transmembrane region" description="Helical" evidence="9">
    <location>
        <begin position="83"/>
        <end position="103"/>
    </location>
</feature>
<dbReference type="InterPro" id="IPR017871">
    <property type="entry name" value="ABC_transporter-like_CS"/>
</dbReference>
<keyword evidence="2" id="KW-0813">Transport</keyword>
<comment type="subcellular location">
    <subcellularLocation>
        <location evidence="1">Membrane</location>
        <topology evidence="1">Multi-pass membrane protein</topology>
    </subcellularLocation>
</comment>
<evidence type="ECO:0000256" key="8">
    <source>
        <dbReference type="SAM" id="MobiDB-lite"/>
    </source>
</evidence>
<reference evidence="12" key="1">
    <citation type="submission" date="2021-01" db="EMBL/GenBank/DDBJ databases">
        <authorList>
            <person name="Corre E."/>
            <person name="Pelletier E."/>
            <person name="Niang G."/>
            <person name="Scheremetjew M."/>
            <person name="Finn R."/>
            <person name="Kale V."/>
            <person name="Holt S."/>
            <person name="Cochrane G."/>
            <person name="Meng A."/>
            <person name="Brown T."/>
            <person name="Cohen L."/>
        </authorList>
    </citation>
    <scope>NUCLEOTIDE SEQUENCE</scope>
    <source>
        <strain evidence="12">308</strain>
    </source>
</reference>
<dbReference type="PROSITE" id="PS50893">
    <property type="entry name" value="ABC_TRANSPORTER_2"/>
    <property type="match status" value="1"/>
</dbReference>
<gene>
    <name evidence="12" type="ORF">CHYS00102_LOCUS30819</name>
</gene>
<dbReference type="SUPFAM" id="SSF52540">
    <property type="entry name" value="P-loop containing nucleoside triphosphate hydrolases"/>
    <property type="match status" value="1"/>
</dbReference>
<evidence type="ECO:0000313" key="12">
    <source>
        <dbReference type="EMBL" id="CAD8903599.1"/>
    </source>
</evidence>
<feature type="domain" description="ABC transporter" evidence="10">
    <location>
        <begin position="371"/>
        <end position="612"/>
    </location>
</feature>
<dbReference type="SUPFAM" id="SSF90123">
    <property type="entry name" value="ABC transporter transmembrane region"/>
    <property type="match status" value="1"/>
</dbReference>
<protein>
    <recommendedName>
        <fullName evidence="13">ABC transporter</fullName>
    </recommendedName>
</protein>
<feature type="compositionally biased region" description="Acidic residues" evidence="8">
    <location>
        <begin position="1"/>
        <end position="15"/>
    </location>
</feature>
<dbReference type="Pfam" id="PF00005">
    <property type="entry name" value="ABC_tran"/>
    <property type="match status" value="1"/>
</dbReference>
<keyword evidence="6 9" id="KW-1133">Transmembrane helix</keyword>
<dbReference type="InterPro" id="IPR039421">
    <property type="entry name" value="Type_1_exporter"/>
</dbReference>
<evidence type="ECO:0000256" key="7">
    <source>
        <dbReference type="ARBA" id="ARBA00023136"/>
    </source>
</evidence>
<dbReference type="GO" id="GO:0005524">
    <property type="term" value="F:ATP binding"/>
    <property type="evidence" value="ECO:0007669"/>
    <property type="project" value="UniProtKB-KW"/>
</dbReference>
<dbReference type="Gene3D" id="3.40.50.300">
    <property type="entry name" value="P-loop containing nucleotide triphosphate hydrolases"/>
    <property type="match status" value="1"/>
</dbReference>
<evidence type="ECO:0000256" key="6">
    <source>
        <dbReference type="ARBA" id="ARBA00022989"/>
    </source>
</evidence>
<dbReference type="CDD" id="cd18572">
    <property type="entry name" value="ABC_6TM_TAP"/>
    <property type="match status" value="1"/>
</dbReference>
<dbReference type="GO" id="GO:0016887">
    <property type="term" value="F:ATP hydrolysis activity"/>
    <property type="evidence" value="ECO:0007669"/>
    <property type="project" value="InterPro"/>
</dbReference>
<evidence type="ECO:0000256" key="2">
    <source>
        <dbReference type="ARBA" id="ARBA00022448"/>
    </source>
</evidence>
<feature type="transmembrane region" description="Helical" evidence="9">
    <location>
        <begin position="269"/>
        <end position="290"/>
    </location>
</feature>
<evidence type="ECO:0000256" key="5">
    <source>
        <dbReference type="ARBA" id="ARBA00022840"/>
    </source>
</evidence>
<dbReference type="PANTHER" id="PTHR43394">
    <property type="entry name" value="ATP-DEPENDENT PERMEASE MDL1, MITOCHONDRIAL"/>
    <property type="match status" value="1"/>
</dbReference>
<keyword evidence="7 9" id="KW-0472">Membrane</keyword>
<dbReference type="Pfam" id="PF00664">
    <property type="entry name" value="ABC_membrane"/>
    <property type="match status" value="1"/>
</dbReference>
<accession>A0A7S1G3H8</accession>
<keyword evidence="4" id="KW-0547">Nucleotide-binding</keyword>
<evidence type="ECO:0000256" key="3">
    <source>
        <dbReference type="ARBA" id="ARBA00022692"/>
    </source>
</evidence>
<dbReference type="InterPro" id="IPR036640">
    <property type="entry name" value="ABC1_TM_sf"/>
</dbReference>
<evidence type="ECO:0008006" key="13">
    <source>
        <dbReference type="Google" id="ProtNLM"/>
    </source>
</evidence>
<dbReference type="GO" id="GO:0090374">
    <property type="term" value="P:oligopeptide export from mitochondrion"/>
    <property type="evidence" value="ECO:0007669"/>
    <property type="project" value="TreeGrafter"/>
</dbReference>
<dbReference type="InterPro" id="IPR011527">
    <property type="entry name" value="ABC1_TM_dom"/>
</dbReference>
<sequence>MQPENLEDPLLEPDGEPPPLDPPRNATYRLLSSIPSSSRRILGLGCLALLVRLPLSLSIPHFIAECLGDLSSGEYDKARRSILYILGAGTLDALLDFWCIYLFGRVKEDMVRDLRSDLYAALLRQDLAFFDGRGGEEDATGHLCSRLTSDVGTMASDLAWTFRFSIEAFVRIVGIFSYMLYKSAYLGSFGLCIIPIVAAVNKKYGDFLAENAKRVQDATAESNGLATEGLSNVQTVFTCVAEDVENRKYSAAVEKIYNLSMKQLIATGLYYMGVSTFLINTCVQAAWLYIGSIMVEAQTLETRVLLAFMLYQGQLQEYTLQLFQSYTGLMKSSGAGEKVFALIDRIPPPPAMGSPPPHEQMVSPSPPLQEIIFDKVTFAYPGRPNRPILNNFSLKLPRGSTTALVGRSGCGKTTAVRLLARLYDPDSGSLRMGPDDLRNLDLCDHRCRLGVVSQEPALFRGSLLDNILYGMSRGARSELRAREAARLANAEGFIEALPEGYEAQVGEGGVQLSGGQRQRIAIARAVVRKPDVLLLDEATSSLDAESERAVQVALDRLLRESVGVTTVIIAHRLQTVRGADNIAVVEEGGVVEQGSHEELMLVEGGYYRQLIEASGLTQ</sequence>
<keyword evidence="5" id="KW-0067">ATP-binding</keyword>
<dbReference type="FunFam" id="3.40.50.300:FF:000836">
    <property type="entry name" value="ABC transporter B family member 25"/>
    <property type="match status" value="1"/>
</dbReference>
<dbReference type="AlphaFoldDB" id="A0A7S1G3H8"/>
<name>A0A7S1G3H8_9STRA</name>